<dbReference type="InterPro" id="IPR002347">
    <property type="entry name" value="SDR_fam"/>
</dbReference>
<evidence type="ECO:0000313" key="4">
    <source>
        <dbReference type="EMBL" id="KAK8787484.1"/>
    </source>
</evidence>
<dbReference type="PANTHER" id="PTHR42760">
    <property type="entry name" value="SHORT-CHAIN DEHYDROGENASES/REDUCTASES FAMILY MEMBER"/>
    <property type="match status" value="1"/>
</dbReference>
<name>A0AAQ4FJI4_AMBAM</name>
<keyword evidence="5" id="KW-1185">Reference proteome</keyword>
<dbReference type="Proteomes" id="UP001321473">
    <property type="component" value="Unassembled WGS sequence"/>
</dbReference>
<dbReference type="GO" id="GO:0006633">
    <property type="term" value="P:fatty acid biosynthetic process"/>
    <property type="evidence" value="ECO:0007669"/>
    <property type="project" value="TreeGrafter"/>
</dbReference>
<comment type="pathway">
    <text evidence="1">Lipid metabolism; fatty acid biosynthesis.</text>
</comment>
<dbReference type="GO" id="GO:0048038">
    <property type="term" value="F:quinone binding"/>
    <property type="evidence" value="ECO:0007669"/>
    <property type="project" value="TreeGrafter"/>
</dbReference>
<proteinExistence type="inferred from homology"/>
<dbReference type="SUPFAM" id="SSF51735">
    <property type="entry name" value="NAD(P)-binding Rossmann-fold domains"/>
    <property type="match status" value="1"/>
</dbReference>
<organism evidence="4 5">
    <name type="scientific">Amblyomma americanum</name>
    <name type="common">Lone star tick</name>
    <dbReference type="NCBI Taxonomy" id="6943"/>
    <lineage>
        <taxon>Eukaryota</taxon>
        <taxon>Metazoa</taxon>
        <taxon>Ecdysozoa</taxon>
        <taxon>Arthropoda</taxon>
        <taxon>Chelicerata</taxon>
        <taxon>Arachnida</taxon>
        <taxon>Acari</taxon>
        <taxon>Parasitiformes</taxon>
        <taxon>Ixodida</taxon>
        <taxon>Ixodoidea</taxon>
        <taxon>Ixodidae</taxon>
        <taxon>Amblyomminae</taxon>
        <taxon>Amblyomma</taxon>
    </lineage>
</organism>
<comment type="similarity">
    <text evidence="2">Belongs to the short-chain dehydrogenases/reductases (SDR) family.</text>
</comment>
<dbReference type="Gene3D" id="3.40.50.720">
    <property type="entry name" value="NAD(P)-binding Rossmann-like Domain"/>
    <property type="match status" value="1"/>
</dbReference>
<accession>A0AAQ4FJI4</accession>
<evidence type="ECO:0000313" key="5">
    <source>
        <dbReference type="Proteomes" id="UP001321473"/>
    </source>
</evidence>
<evidence type="ECO:0000256" key="1">
    <source>
        <dbReference type="ARBA" id="ARBA00005194"/>
    </source>
</evidence>
<reference evidence="4 5" key="1">
    <citation type="journal article" date="2023" name="Arcadia Sci">
        <title>De novo assembly of a long-read Amblyomma americanum tick genome.</title>
        <authorList>
            <person name="Chou S."/>
            <person name="Poskanzer K.E."/>
            <person name="Rollins M."/>
            <person name="Thuy-Boun P.S."/>
        </authorList>
    </citation>
    <scope>NUCLEOTIDE SEQUENCE [LARGE SCALE GENOMIC DNA]</scope>
    <source>
        <strain evidence="4">F_SG_1</strain>
        <tissue evidence="4">Salivary glands</tissue>
    </source>
</reference>
<protein>
    <submittedName>
        <fullName evidence="4">Uncharacterized protein</fullName>
    </submittedName>
</protein>
<gene>
    <name evidence="4" type="ORF">V5799_022744</name>
</gene>
<dbReference type="InterPro" id="IPR036291">
    <property type="entry name" value="NAD(P)-bd_dom_sf"/>
</dbReference>
<keyword evidence="3" id="KW-0560">Oxidoreductase</keyword>
<dbReference type="GO" id="GO:0016616">
    <property type="term" value="F:oxidoreductase activity, acting on the CH-OH group of donors, NAD or NADP as acceptor"/>
    <property type="evidence" value="ECO:0007669"/>
    <property type="project" value="TreeGrafter"/>
</dbReference>
<dbReference type="EMBL" id="JARKHS020001766">
    <property type="protein sequence ID" value="KAK8787484.1"/>
    <property type="molecule type" value="Genomic_DNA"/>
</dbReference>
<dbReference type="AlphaFoldDB" id="A0AAQ4FJI4"/>
<comment type="caution">
    <text evidence="4">The sequence shown here is derived from an EMBL/GenBank/DDBJ whole genome shotgun (WGS) entry which is preliminary data.</text>
</comment>
<sequence>MRQVLVPWQWPRGTVPASASGGATRRRRFCRSRLKSVAAVPGTVSMSLCGRLAVVTGGASGIGRCVCVALASENATVIVADLNLDAANAVAQSLPGSATHRGALVDVGESKSVDELFAHIKDTEPLPVSIVVNCAAIATLSSLVDTTDEDFDNIIRVNLKLSSTEKTYFIFTAWIATAWTRKCCTGALSS</sequence>
<dbReference type="PANTHER" id="PTHR42760:SF83">
    <property type="entry name" value="(3R)-3-HYDROXYACYL-COA DEHYDROGENASE"/>
    <property type="match status" value="1"/>
</dbReference>
<dbReference type="Pfam" id="PF00106">
    <property type="entry name" value="adh_short"/>
    <property type="match status" value="1"/>
</dbReference>
<evidence type="ECO:0000256" key="2">
    <source>
        <dbReference type="ARBA" id="ARBA00006484"/>
    </source>
</evidence>
<evidence type="ECO:0000256" key="3">
    <source>
        <dbReference type="ARBA" id="ARBA00023002"/>
    </source>
</evidence>